<proteinExistence type="predicted"/>
<organism evidence="2 3">
    <name type="scientific">Alteribacillus iranensis</name>
    <dbReference type="NCBI Taxonomy" id="930128"/>
    <lineage>
        <taxon>Bacteria</taxon>
        <taxon>Bacillati</taxon>
        <taxon>Bacillota</taxon>
        <taxon>Bacilli</taxon>
        <taxon>Bacillales</taxon>
        <taxon>Bacillaceae</taxon>
        <taxon>Alteribacillus</taxon>
    </lineage>
</organism>
<sequence>MNQFEKDVQCKRNDFNDAVVAFVASFVFFTLIFLVATIVDVAGSFS</sequence>
<dbReference type="InterPro" id="IPR025416">
    <property type="entry name" value="YqzM"/>
</dbReference>
<dbReference type="EMBL" id="FONT01000001">
    <property type="protein sequence ID" value="SFE28516.1"/>
    <property type="molecule type" value="Genomic_DNA"/>
</dbReference>
<dbReference type="AlphaFoldDB" id="A0A1I1Z9S2"/>
<accession>A0A1I1Z9S2</accession>
<name>A0A1I1Z9S2_9BACI</name>
<keyword evidence="3" id="KW-1185">Reference proteome</keyword>
<dbReference type="Pfam" id="PF14141">
    <property type="entry name" value="YqzM"/>
    <property type="match status" value="1"/>
</dbReference>
<gene>
    <name evidence="2" type="ORF">SAMN05192532_101121</name>
</gene>
<protein>
    <submittedName>
        <fullName evidence="2">YqzM-like protein</fullName>
    </submittedName>
</protein>
<keyword evidence="1" id="KW-0472">Membrane</keyword>
<dbReference type="Proteomes" id="UP000199516">
    <property type="component" value="Unassembled WGS sequence"/>
</dbReference>
<reference evidence="2 3" key="1">
    <citation type="submission" date="2016-10" db="EMBL/GenBank/DDBJ databases">
        <authorList>
            <person name="de Groot N.N."/>
        </authorList>
    </citation>
    <scope>NUCLEOTIDE SEQUENCE [LARGE SCALE GENOMIC DNA]</scope>
    <source>
        <strain evidence="2 3">DSM 23995</strain>
    </source>
</reference>
<keyword evidence="1" id="KW-0812">Transmembrane</keyword>
<evidence type="ECO:0000313" key="2">
    <source>
        <dbReference type="EMBL" id="SFE28516.1"/>
    </source>
</evidence>
<feature type="transmembrane region" description="Helical" evidence="1">
    <location>
        <begin position="20"/>
        <end position="42"/>
    </location>
</feature>
<keyword evidence="1" id="KW-1133">Transmembrane helix</keyword>
<evidence type="ECO:0000313" key="3">
    <source>
        <dbReference type="Proteomes" id="UP000199516"/>
    </source>
</evidence>
<evidence type="ECO:0000256" key="1">
    <source>
        <dbReference type="SAM" id="Phobius"/>
    </source>
</evidence>